<comment type="caution">
    <text evidence="1">The sequence shown here is derived from an EMBL/GenBank/DDBJ whole genome shotgun (WGS) entry which is preliminary data.</text>
</comment>
<dbReference type="Proteomes" id="UP000593560">
    <property type="component" value="Unassembled WGS sequence"/>
</dbReference>
<evidence type="ECO:0000313" key="2">
    <source>
        <dbReference type="Proteomes" id="UP000593560"/>
    </source>
</evidence>
<proteinExistence type="predicted"/>
<organism evidence="1 2">
    <name type="scientific">Gossypium harknessii</name>
    <dbReference type="NCBI Taxonomy" id="34285"/>
    <lineage>
        <taxon>Eukaryota</taxon>
        <taxon>Viridiplantae</taxon>
        <taxon>Streptophyta</taxon>
        <taxon>Embryophyta</taxon>
        <taxon>Tracheophyta</taxon>
        <taxon>Spermatophyta</taxon>
        <taxon>Magnoliopsida</taxon>
        <taxon>eudicotyledons</taxon>
        <taxon>Gunneridae</taxon>
        <taxon>Pentapetalae</taxon>
        <taxon>rosids</taxon>
        <taxon>malvids</taxon>
        <taxon>Malvales</taxon>
        <taxon>Malvaceae</taxon>
        <taxon>Malvoideae</taxon>
        <taxon>Gossypium</taxon>
    </lineage>
</organism>
<gene>
    <name evidence="1" type="ORF">Gohar_022313</name>
</gene>
<evidence type="ECO:0000313" key="1">
    <source>
        <dbReference type="EMBL" id="MBA0817703.1"/>
    </source>
</evidence>
<dbReference type="OrthoDB" id="1002010at2759"/>
<accession>A0A7J9I791</accession>
<sequence length="91" mass="10016">MDEEEDPLVVVGDDMSADPEFGLCLVGIEYNMGQIEGRRDEVELKDMPVEFVDGKKRKRFNLEVGGSDNKRGLLEGGLENVISVAATEQAD</sequence>
<dbReference type="AlphaFoldDB" id="A0A7J9I791"/>
<protein>
    <submittedName>
        <fullName evidence="1">Uncharacterized protein</fullName>
    </submittedName>
</protein>
<reference evidence="1 2" key="1">
    <citation type="journal article" date="2019" name="Genome Biol. Evol.">
        <title>Insights into the evolution of the New World diploid cottons (Gossypium, subgenus Houzingenia) based on genome sequencing.</title>
        <authorList>
            <person name="Grover C.E."/>
            <person name="Arick M.A. 2nd"/>
            <person name="Thrash A."/>
            <person name="Conover J.L."/>
            <person name="Sanders W.S."/>
            <person name="Peterson D.G."/>
            <person name="Frelichowski J.E."/>
            <person name="Scheffler J.A."/>
            <person name="Scheffler B.E."/>
            <person name="Wendel J.F."/>
        </authorList>
    </citation>
    <scope>NUCLEOTIDE SEQUENCE [LARGE SCALE GENOMIC DNA]</scope>
    <source>
        <strain evidence="1">0</strain>
        <tissue evidence="1">Leaf</tissue>
    </source>
</reference>
<name>A0A7J9I791_9ROSI</name>
<dbReference type="EMBL" id="JABFAD010082989">
    <property type="protein sequence ID" value="MBA0817703.1"/>
    <property type="molecule type" value="Genomic_DNA"/>
</dbReference>
<keyword evidence="2" id="KW-1185">Reference proteome</keyword>